<dbReference type="EMBL" id="CP058561">
    <property type="protein sequence ID" value="QUH30531.1"/>
    <property type="molecule type" value="Genomic_DNA"/>
</dbReference>
<dbReference type="RefSeq" id="WP_212690689.1">
    <property type="nucleotide sequence ID" value="NZ_CP058561.1"/>
</dbReference>
<sequence length="95" mass="10614">MKQINSKDNENRTNESGSISENFGSTNFNDLDGVPEGIIEKKQEHQNVSKDHPYMGNLTSHEIGMMAKSGALDNEMFKRMISNIQQDTEDGPTLP</sequence>
<dbReference type="KEGG" id="vgu:HYG85_17100"/>
<keyword evidence="3" id="KW-1185">Reference proteome</keyword>
<feature type="region of interest" description="Disordered" evidence="1">
    <location>
        <begin position="1"/>
        <end position="33"/>
    </location>
</feature>
<reference evidence="2 3" key="1">
    <citation type="submission" date="2020-07" db="EMBL/GenBank/DDBJ databases">
        <title>Vallitalea guaymasensis genome.</title>
        <authorList>
            <person name="Postec A."/>
        </authorList>
    </citation>
    <scope>NUCLEOTIDE SEQUENCE [LARGE SCALE GENOMIC DNA]</scope>
    <source>
        <strain evidence="2 3">Ra1766G1</strain>
    </source>
</reference>
<protein>
    <submittedName>
        <fullName evidence="2">Uncharacterized protein</fullName>
    </submittedName>
</protein>
<feature type="compositionally biased region" description="Basic and acidic residues" evidence="1">
    <location>
        <begin position="1"/>
        <end position="13"/>
    </location>
</feature>
<organism evidence="2 3">
    <name type="scientific">Vallitalea guaymasensis</name>
    <dbReference type="NCBI Taxonomy" id="1185412"/>
    <lineage>
        <taxon>Bacteria</taxon>
        <taxon>Bacillati</taxon>
        <taxon>Bacillota</taxon>
        <taxon>Clostridia</taxon>
        <taxon>Lachnospirales</taxon>
        <taxon>Vallitaleaceae</taxon>
        <taxon>Vallitalea</taxon>
    </lineage>
</organism>
<evidence type="ECO:0000256" key="1">
    <source>
        <dbReference type="SAM" id="MobiDB-lite"/>
    </source>
</evidence>
<evidence type="ECO:0000313" key="3">
    <source>
        <dbReference type="Proteomes" id="UP000677305"/>
    </source>
</evidence>
<proteinExistence type="predicted"/>
<evidence type="ECO:0000313" key="2">
    <source>
        <dbReference type="EMBL" id="QUH30531.1"/>
    </source>
</evidence>
<feature type="compositionally biased region" description="Polar residues" evidence="1">
    <location>
        <begin position="14"/>
        <end position="29"/>
    </location>
</feature>
<accession>A0A8J8MCS6</accession>
<dbReference type="AlphaFoldDB" id="A0A8J8MCS6"/>
<dbReference type="Proteomes" id="UP000677305">
    <property type="component" value="Chromosome"/>
</dbReference>
<name>A0A8J8MCS6_9FIRM</name>
<gene>
    <name evidence="2" type="ORF">HYG85_17100</name>
</gene>